<dbReference type="EMBL" id="JACHXK010000008">
    <property type="protein sequence ID" value="MBB3111690.1"/>
    <property type="molecule type" value="Genomic_DNA"/>
</dbReference>
<reference evidence="4 5" key="1">
    <citation type="submission" date="2020-08" db="EMBL/GenBank/DDBJ databases">
        <title>Genomic Encyclopedia of Type Strains, Phase III (KMG-III): the genomes of soil and plant-associated and newly described type strains.</title>
        <authorList>
            <person name="Whitman W."/>
        </authorList>
    </citation>
    <scope>NUCLEOTIDE SEQUENCE [LARGE SCALE GENOMIC DNA]</scope>
    <source>
        <strain evidence="4 5">CECT 5862</strain>
    </source>
</reference>
<accession>A0A7W5AZK9</accession>
<protein>
    <submittedName>
        <fullName evidence="4">Nitroreductase</fullName>
    </submittedName>
</protein>
<name>A0A7W5AZK9_9BACL</name>
<dbReference type="GO" id="GO:0016491">
    <property type="term" value="F:oxidoreductase activity"/>
    <property type="evidence" value="ECO:0007669"/>
    <property type="project" value="UniProtKB-KW"/>
</dbReference>
<dbReference type="InterPro" id="IPR029479">
    <property type="entry name" value="Nitroreductase"/>
</dbReference>
<dbReference type="RefSeq" id="WP_183601554.1">
    <property type="nucleotide sequence ID" value="NZ_JACHXK010000008.1"/>
</dbReference>
<dbReference type="SUPFAM" id="SSF55469">
    <property type="entry name" value="FMN-dependent nitroreductase-like"/>
    <property type="match status" value="1"/>
</dbReference>
<gene>
    <name evidence="4" type="ORF">FHS18_003758</name>
</gene>
<evidence type="ECO:0000313" key="5">
    <source>
        <dbReference type="Proteomes" id="UP000570361"/>
    </source>
</evidence>
<dbReference type="Proteomes" id="UP000570361">
    <property type="component" value="Unassembled WGS sequence"/>
</dbReference>
<dbReference type="InterPro" id="IPR000415">
    <property type="entry name" value="Nitroreductase-like"/>
</dbReference>
<feature type="domain" description="Nitroreductase" evidence="3">
    <location>
        <begin position="13"/>
        <end position="188"/>
    </location>
</feature>
<keyword evidence="2" id="KW-0560">Oxidoreductase</keyword>
<keyword evidence="5" id="KW-1185">Reference proteome</keyword>
<evidence type="ECO:0000256" key="1">
    <source>
        <dbReference type="ARBA" id="ARBA00007118"/>
    </source>
</evidence>
<proteinExistence type="inferred from homology"/>
<dbReference type="PANTHER" id="PTHR43673">
    <property type="entry name" value="NAD(P)H NITROREDUCTASE YDGI-RELATED"/>
    <property type="match status" value="1"/>
</dbReference>
<evidence type="ECO:0000259" key="3">
    <source>
        <dbReference type="Pfam" id="PF00881"/>
    </source>
</evidence>
<dbReference type="PANTHER" id="PTHR43673:SF3">
    <property type="entry name" value="NAD(P)H NITROREDUCTASE YODC-RELATED"/>
    <property type="match status" value="1"/>
</dbReference>
<comment type="similarity">
    <text evidence="1">Belongs to the nitroreductase family.</text>
</comment>
<organism evidence="4 5">
    <name type="scientific">Paenibacillus phyllosphaerae</name>
    <dbReference type="NCBI Taxonomy" id="274593"/>
    <lineage>
        <taxon>Bacteria</taxon>
        <taxon>Bacillati</taxon>
        <taxon>Bacillota</taxon>
        <taxon>Bacilli</taxon>
        <taxon>Bacillales</taxon>
        <taxon>Paenibacillaceae</taxon>
        <taxon>Paenibacillus</taxon>
    </lineage>
</organism>
<dbReference type="CDD" id="cd02137">
    <property type="entry name" value="MhqN-like"/>
    <property type="match status" value="1"/>
</dbReference>
<comment type="caution">
    <text evidence="4">The sequence shown here is derived from an EMBL/GenBank/DDBJ whole genome shotgun (WGS) entry which is preliminary data.</text>
</comment>
<dbReference type="Pfam" id="PF00881">
    <property type="entry name" value="Nitroreductase"/>
    <property type="match status" value="1"/>
</dbReference>
<sequence>MTQTVQTDLFTVIRERQSIRTYDPNVSISQEELTAMLEEATLAPSSSNLQPWRFIVVNDPEVKARLHPIANNQQQVLDSAATVIILGDKEAYKRADEIYDLAVQAGMPQASRDAYVPRMKEYYAKMSEDTARSVALIDGGLVSMQLMLVAKARGYDSVPMGGFSHEKLIEEFQIPSHLVPVMLISIGKASGAGLPKARLPIGQVTYWNKLEQ</sequence>
<evidence type="ECO:0000256" key="2">
    <source>
        <dbReference type="ARBA" id="ARBA00023002"/>
    </source>
</evidence>
<dbReference type="Gene3D" id="3.40.109.10">
    <property type="entry name" value="NADH Oxidase"/>
    <property type="match status" value="1"/>
</dbReference>
<evidence type="ECO:0000313" key="4">
    <source>
        <dbReference type="EMBL" id="MBB3111690.1"/>
    </source>
</evidence>
<dbReference type="AlphaFoldDB" id="A0A7W5AZK9"/>